<accession>A0ACB7FB78</accession>
<evidence type="ECO:0000313" key="2">
    <source>
        <dbReference type="Proteomes" id="UP000805704"/>
    </source>
</evidence>
<comment type="caution">
    <text evidence="1">The sequence shown here is derived from an EMBL/GenBank/DDBJ whole genome shotgun (WGS) entry which is preliminary data.</text>
</comment>
<proteinExistence type="predicted"/>
<organism evidence="1 2">
    <name type="scientific">Nibea albiflora</name>
    <name type="common">Yellow drum</name>
    <name type="synonym">Corvina albiflora</name>
    <dbReference type="NCBI Taxonomy" id="240163"/>
    <lineage>
        <taxon>Eukaryota</taxon>
        <taxon>Metazoa</taxon>
        <taxon>Chordata</taxon>
        <taxon>Craniata</taxon>
        <taxon>Vertebrata</taxon>
        <taxon>Euteleostomi</taxon>
        <taxon>Actinopterygii</taxon>
        <taxon>Neopterygii</taxon>
        <taxon>Teleostei</taxon>
        <taxon>Neoteleostei</taxon>
        <taxon>Acanthomorphata</taxon>
        <taxon>Eupercaria</taxon>
        <taxon>Sciaenidae</taxon>
        <taxon>Nibea</taxon>
    </lineage>
</organism>
<protein>
    <submittedName>
        <fullName evidence="1">Uncharacterized protein</fullName>
    </submittedName>
</protein>
<gene>
    <name evidence="1" type="ORF">GBF38_004000</name>
</gene>
<reference evidence="1" key="1">
    <citation type="submission" date="2020-04" db="EMBL/GenBank/DDBJ databases">
        <title>A chromosome-scale assembly and high-density genetic map of the yellow drum (Nibea albiflora) genome.</title>
        <authorList>
            <person name="Xu D."/>
            <person name="Zhang W."/>
            <person name="Chen R."/>
            <person name="Tan P."/>
            <person name="Wang L."/>
            <person name="Song H."/>
            <person name="Tian L."/>
            <person name="Zhu Q."/>
            <person name="Wang B."/>
        </authorList>
    </citation>
    <scope>NUCLEOTIDE SEQUENCE</scope>
    <source>
        <strain evidence="1">ZJHYS-2018</strain>
    </source>
</reference>
<name>A0ACB7FB78_NIBAL</name>
<evidence type="ECO:0000313" key="1">
    <source>
        <dbReference type="EMBL" id="KAG8011708.1"/>
    </source>
</evidence>
<sequence length="83" mass="8850">MLPLFGSRPGVRTGAIFRLSVPCVRFPQSTAADATQPPPPYLPPPGTSMGTPGLAGAQFLCWSLSVAPNLIHIQELLYLFAEN</sequence>
<dbReference type="Proteomes" id="UP000805704">
    <property type="component" value="Chromosome 13"/>
</dbReference>
<dbReference type="EMBL" id="CM024801">
    <property type="protein sequence ID" value="KAG8011708.1"/>
    <property type="molecule type" value="Genomic_DNA"/>
</dbReference>
<keyword evidence="2" id="KW-1185">Reference proteome</keyword>